<comment type="similarity">
    <text evidence="2">Belongs to the peptidase S8 family. Furin subfamily.</text>
</comment>
<dbReference type="InterPro" id="IPR008983">
    <property type="entry name" value="Tumour_necrosis_fac-like_dom"/>
</dbReference>
<dbReference type="PROSITE" id="PS00137">
    <property type="entry name" value="SUBTILASE_HIS"/>
    <property type="match status" value="1"/>
</dbReference>
<evidence type="ECO:0000256" key="11">
    <source>
        <dbReference type="ARBA" id="ARBA00023180"/>
    </source>
</evidence>
<feature type="region of interest" description="Disordered" evidence="15">
    <location>
        <begin position="105"/>
        <end position="128"/>
    </location>
</feature>
<dbReference type="Pfam" id="PF01483">
    <property type="entry name" value="P_proprotein"/>
    <property type="match status" value="1"/>
</dbReference>
<dbReference type="GO" id="GO:0043005">
    <property type="term" value="C:neuron projection"/>
    <property type="evidence" value="ECO:0007669"/>
    <property type="project" value="TreeGrafter"/>
</dbReference>
<dbReference type="GO" id="GO:0012505">
    <property type="term" value="C:endomembrane system"/>
    <property type="evidence" value="ECO:0007669"/>
    <property type="project" value="UniProtKB-ARBA"/>
</dbReference>
<dbReference type="FunFam" id="3.40.50.200:FF:000001">
    <property type="entry name" value="Furin 2, isoform B"/>
    <property type="match status" value="1"/>
</dbReference>
<dbReference type="SUPFAM" id="SSF49785">
    <property type="entry name" value="Galactose-binding domain-like"/>
    <property type="match status" value="1"/>
</dbReference>
<dbReference type="InterPro" id="IPR023827">
    <property type="entry name" value="Peptidase_S8_Asp-AS"/>
</dbReference>
<evidence type="ECO:0000256" key="7">
    <source>
        <dbReference type="ARBA" id="ARBA00022825"/>
    </source>
</evidence>
<evidence type="ECO:0000256" key="13">
    <source>
        <dbReference type="PROSITE-ProRule" id="PRU01240"/>
    </source>
</evidence>
<evidence type="ECO:0000256" key="1">
    <source>
        <dbReference type="ARBA" id="ARBA00001913"/>
    </source>
</evidence>
<evidence type="ECO:0000256" key="2">
    <source>
        <dbReference type="ARBA" id="ARBA00005325"/>
    </source>
</evidence>
<dbReference type="Gene3D" id="3.40.50.200">
    <property type="entry name" value="Peptidase S8/S53 domain"/>
    <property type="match status" value="1"/>
</dbReference>
<dbReference type="InterPro" id="IPR036852">
    <property type="entry name" value="Peptidase_S8/S53_dom_sf"/>
</dbReference>
<dbReference type="InterPro" id="IPR002884">
    <property type="entry name" value="P_dom"/>
</dbReference>
<dbReference type="SUPFAM" id="SSF52743">
    <property type="entry name" value="Subtilisin-like"/>
    <property type="match status" value="1"/>
</dbReference>
<feature type="active site" description="Charge relay system" evidence="12 13">
    <location>
        <position position="128"/>
    </location>
</feature>
<keyword evidence="5" id="KW-0732">Signal</keyword>
<dbReference type="EMBL" id="JH818051">
    <property type="protein sequence ID" value="EKC26985.1"/>
    <property type="molecule type" value="Genomic_DNA"/>
</dbReference>
<protein>
    <submittedName>
        <fullName evidence="16">Neuroendocrine convertase 1</fullName>
    </submittedName>
</protein>
<comment type="cofactor">
    <cofactor evidence="1">
        <name>Ca(2+)</name>
        <dbReference type="ChEBI" id="CHEBI:29108"/>
    </cofactor>
</comment>
<name>K1QDV2_MAGGI</name>
<keyword evidence="11" id="KW-0325">Glycoprotein</keyword>
<feature type="coiled-coil region" evidence="14">
    <location>
        <begin position="601"/>
        <end position="663"/>
    </location>
</feature>
<reference evidence="16" key="1">
    <citation type="journal article" date="2012" name="Nature">
        <title>The oyster genome reveals stress adaptation and complexity of shell formation.</title>
        <authorList>
            <person name="Zhang G."/>
            <person name="Fang X."/>
            <person name="Guo X."/>
            <person name="Li L."/>
            <person name="Luo R."/>
            <person name="Xu F."/>
            <person name="Yang P."/>
            <person name="Zhang L."/>
            <person name="Wang X."/>
            <person name="Qi H."/>
            <person name="Xiong Z."/>
            <person name="Que H."/>
            <person name="Xie Y."/>
            <person name="Holland P.W."/>
            <person name="Paps J."/>
            <person name="Zhu Y."/>
            <person name="Wu F."/>
            <person name="Chen Y."/>
            <person name="Wang J."/>
            <person name="Peng C."/>
            <person name="Meng J."/>
            <person name="Yang L."/>
            <person name="Liu J."/>
            <person name="Wen B."/>
            <person name="Zhang N."/>
            <person name="Huang Z."/>
            <person name="Zhu Q."/>
            <person name="Feng Y."/>
            <person name="Mount A."/>
            <person name="Hedgecock D."/>
            <person name="Xu Z."/>
            <person name="Liu Y."/>
            <person name="Domazet-Loso T."/>
            <person name="Du Y."/>
            <person name="Sun X."/>
            <person name="Zhang S."/>
            <person name="Liu B."/>
            <person name="Cheng P."/>
            <person name="Jiang X."/>
            <person name="Li J."/>
            <person name="Fan D."/>
            <person name="Wang W."/>
            <person name="Fu W."/>
            <person name="Wang T."/>
            <person name="Wang B."/>
            <person name="Zhang J."/>
            <person name="Peng Z."/>
            <person name="Li Y."/>
            <person name="Li N."/>
            <person name="Wang J."/>
            <person name="Chen M."/>
            <person name="He Y."/>
            <person name="Tan F."/>
            <person name="Song X."/>
            <person name="Zheng Q."/>
            <person name="Huang R."/>
            <person name="Yang H."/>
            <person name="Du X."/>
            <person name="Chen L."/>
            <person name="Yang M."/>
            <person name="Gaffney P.M."/>
            <person name="Wang S."/>
            <person name="Luo L."/>
            <person name="She Z."/>
            <person name="Ming Y."/>
            <person name="Huang W."/>
            <person name="Zhang S."/>
            <person name="Huang B."/>
            <person name="Zhang Y."/>
            <person name="Qu T."/>
            <person name="Ni P."/>
            <person name="Miao G."/>
            <person name="Wang J."/>
            <person name="Wang Q."/>
            <person name="Steinberg C.E."/>
            <person name="Wang H."/>
            <person name="Li N."/>
            <person name="Qian L."/>
            <person name="Zhang G."/>
            <person name="Li Y."/>
            <person name="Yang H."/>
            <person name="Liu X."/>
            <person name="Wang J."/>
            <person name="Yin Y."/>
            <person name="Wang J."/>
        </authorList>
    </citation>
    <scope>NUCLEOTIDE SEQUENCE [LARGE SCALE GENOMIC DNA]</scope>
    <source>
        <strain evidence="16">05x7-T-G4-1.051#20</strain>
    </source>
</reference>
<keyword evidence="10" id="KW-1015">Disulfide bond</keyword>
<accession>K1QDV2</accession>
<dbReference type="InterPro" id="IPR022398">
    <property type="entry name" value="Peptidase_S8_His-AS"/>
</dbReference>
<dbReference type="PROSITE" id="PS00136">
    <property type="entry name" value="SUBTILASE_ASP"/>
    <property type="match status" value="1"/>
</dbReference>
<keyword evidence="9" id="KW-0865">Zymogen</keyword>
<dbReference type="InterPro" id="IPR034182">
    <property type="entry name" value="Kexin/furin"/>
</dbReference>
<dbReference type="AlphaFoldDB" id="K1QDV2"/>
<dbReference type="SMART" id="SM00110">
    <property type="entry name" value="C1Q"/>
    <property type="match status" value="1"/>
</dbReference>
<evidence type="ECO:0000256" key="3">
    <source>
        <dbReference type="ARBA" id="ARBA00022670"/>
    </source>
</evidence>
<sequence>MDPLMMLQVRWADQQVEKIRRKRGIISTDDIETRAYTDLHFNDPLWNKEWYLHDSRTDTSLPKLDLHVLPVWARGITGKGIVVCVLDDGLEKNHTDIAANYDPYASYDLNDEDDDPQPRYDPTDENKHGTRCAGEIAMVANNNKCGVGIAYNSRIGGVRMLDGRVTDHLEASAIAFNHTYVDVYSASWGPNDDGKTVEGPGPLATKAFEKGITEGRGGKGVIYAWASGNGGRLGDNCDCDGYTGSIYTISINSASQHQHTPWYAEKCASTIASAYSSGAYNDQRIASADLHGRCTTQHTGTSAAAPLAAGIFALVLEANPNLTWRDMQHIITWTAEYSSLKDNPGWRKNGAGFWVNNAFGYGILNAKSMVEVSQNWVTVPEKYICVVGTEGTQINFPQTLRSGQELEIDLQTTGCKGQSNEINFIEHVQIELDMEYTKRGDLAINLTSAMGVRTMILQERPLDSSKDGFHKWKFMSVHSWGEKPAGTWKVKVRDMKGTDNTGTIKSARLIIHGTKEIPHHVTESGGQRVYNDEYNKVKDERDERRKNAVHLEKFIQDRVSVMFEMVSVDLGWMITKVKRGPNVIINVLESGGSLTQDTQMLTFLLNEMTNYRTEINSLKADLKTLGLDIATLKTTNAGLVQQNALLNTTVAGLKTKNEHLEKQLMNNISRLESDIVTVDKSTNTSVLFIQFELQLFQKRFEGSLKNVSLEVEYLKRLFNNATNTHAGCCTSAHAIASNKSLSDLVVRVNNLQSTLNMTSTSVDQIVAQSKDVAFSVMGASGSQFQLSGIVFPKVTTNVGGAYNSSTGIFTAPTQGVYMFSLSDLSINNNTVATPFVLNGIRVGGCTKDNYSVGALFSCQAILVLNVGDQVKTKDFYDGPFHCSTSEFMGWKL</sequence>
<evidence type="ECO:0000256" key="4">
    <source>
        <dbReference type="ARBA" id="ARBA00022685"/>
    </source>
</evidence>
<dbReference type="Gene3D" id="2.60.120.260">
    <property type="entry name" value="Galactose-binding domain-like"/>
    <property type="match status" value="1"/>
</dbReference>
<dbReference type="HOGENOM" id="CLU_323965_0_0_1"/>
<proteinExistence type="inferred from homology"/>
<dbReference type="GO" id="GO:0005615">
    <property type="term" value="C:extracellular space"/>
    <property type="evidence" value="ECO:0007669"/>
    <property type="project" value="TreeGrafter"/>
</dbReference>
<keyword evidence="8" id="KW-0106">Calcium</keyword>
<keyword evidence="14" id="KW-0175">Coiled coil</keyword>
<evidence type="ECO:0000256" key="9">
    <source>
        <dbReference type="ARBA" id="ARBA00023145"/>
    </source>
</evidence>
<dbReference type="FunFam" id="2.60.120.260:FF:000006">
    <property type="entry name" value="Proprotein convertase subtilisin/kexin type 5"/>
    <property type="match status" value="1"/>
</dbReference>
<feature type="compositionally biased region" description="Basic and acidic residues" evidence="15">
    <location>
        <begin position="116"/>
        <end position="128"/>
    </location>
</feature>
<feature type="active site" description="Charge relay system" evidence="12 13">
    <location>
        <position position="302"/>
    </location>
</feature>
<dbReference type="PROSITE" id="PS51829">
    <property type="entry name" value="P_HOMO_B"/>
    <property type="match status" value="1"/>
</dbReference>
<dbReference type="CDD" id="cd04059">
    <property type="entry name" value="Peptidases_S8_Protein_convertases_Kexins_Furin-like"/>
    <property type="match status" value="1"/>
</dbReference>
<dbReference type="Gene3D" id="2.60.120.40">
    <property type="match status" value="1"/>
</dbReference>
<dbReference type="PROSITE" id="PS51892">
    <property type="entry name" value="SUBTILASE"/>
    <property type="match status" value="1"/>
</dbReference>
<evidence type="ECO:0000256" key="5">
    <source>
        <dbReference type="ARBA" id="ARBA00022729"/>
    </source>
</evidence>
<dbReference type="PROSITE" id="PS00138">
    <property type="entry name" value="SUBTILASE_SER"/>
    <property type="match status" value="1"/>
</dbReference>
<dbReference type="InterPro" id="IPR023828">
    <property type="entry name" value="Peptidase_S8_Ser-AS"/>
</dbReference>
<evidence type="ECO:0000313" key="16">
    <source>
        <dbReference type="EMBL" id="EKC26985.1"/>
    </source>
</evidence>
<dbReference type="PANTHER" id="PTHR42884">
    <property type="entry name" value="PROPROTEIN CONVERTASE SUBTILISIN/KEXIN-RELATED"/>
    <property type="match status" value="1"/>
</dbReference>
<dbReference type="InterPro" id="IPR008979">
    <property type="entry name" value="Galactose-bd-like_sf"/>
</dbReference>
<keyword evidence="6 13" id="KW-0378">Hydrolase</keyword>
<keyword evidence="4" id="KW-0165">Cleavage on pair of basic residues</keyword>
<dbReference type="GO" id="GO:0005737">
    <property type="term" value="C:cytoplasm"/>
    <property type="evidence" value="ECO:0007669"/>
    <property type="project" value="UniProtKB-ARBA"/>
</dbReference>
<organism evidence="16">
    <name type="scientific">Magallana gigas</name>
    <name type="common">Pacific oyster</name>
    <name type="synonym">Crassostrea gigas</name>
    <dbReference type="NCBI Taxonomy" id="29159"/>
    <lineage>
        <taxon>Eukaryota</taxon>
        <taxon>Metazoa</taxon>
        <taxon>Spiralia</taxon>
        <taxon>Lophotrochozoa</taxon>
        <taxon>Mollusca</taxon>
        <taxon>Bivalvia</taxon>
        <taxon>Autobranchia</taxon>
        <taxon>Pteriomorphia</taxon>
        <taxon>Ostreida</taxon>
        <taxon>Ostreoidea</taxon>
        <taxon>Ostreidae</taxon>
        <taxon>Magallana</taxon>
    </lineage>
</organism>
<dbReference type="GO" id="GO:0016020">
    <property type="term" value="C:membrane"/>
    <property type="evidence" value="ECO:0007669"/>
    <property type="project" value="TreeGrafter"/>
</dbReference>
<dbReference type="Pfam" id="PF00386">
    <property type="entry name" value="C1q"/>
    <property type="match status" value="1"/>
</dbReference>
<evidence type="ECO:0000256" key="12">
    <source>
        <dbReference type="PIRSR" id="PIRSR615500-1"/>
    </source>
</evidence>
<dbReference type="GO" id="GO:0016486">
    <property type="term" value="P:peptide hormone processing"/>
    <property type="evidence" value="ECO:0007669"/>
    <property type="project" value="TreeGrafter"/>
</dbReference>
<dbReference type="SUPFAM" id="SSF49842">
    <property type="entry name" value="TNF-like"/>
    <property type="match status" value="1"/>
</dbReference>
<dbReference type="InterPro" id="IPR001073">
    <property type="entry name" value="C1q_dom"/>
</dbReference>
<dbReference type="InterPro" id="IPR015500">
    <property type="entry name" value="Peptidase_S8_subtilisin-rel"/>
</dbReference>
<dbReference type="PROSITE" id="PS50871">
    <property type="entry name" value="C1Q"/>
    <property type="match status" value="1"/>
</dbReference>
<dbReference type="Pfam" id="PF00082">
    <property type="entry name" value="Peptidase_S8"/>
    <property type="match status" value="1"/>
</dbReference>
<dbReference type="GO" id="GO:0004252">
    <property type="term" value="F:serine-type endopeptidase activity"/>
    <property type="evidence" value="ECO:0007669"/>
    <property type="project" value="UniProtKB-UniRule"/>
</dbReference>
<dbReference type="PRINTS" id="PR00723">
    <property type="entry name" value="SUBTILISIN"/>
</dbReference>
<evidence type="ECO:0000256" key="6">
    <source>
        <dbReference type="ARBA" id="ARBA00022801"/>
    </source>
</evidence>
<dbReference type="PANTHER" id="PTHR42884:SF14">
    <property type="entry name" value="NEUROENDOCRINE CONVERTASE 1"/>
    <property type="match status" value="1"/>
</dbReference>
<evidence type="ECO:0000256" key="14">
    <source>
        <dbReference type="SAM" id="Coils"/>
    </source>
</evidence>
<dbReference type="InterPro" id="IPR000209">
    <property type="entry name" value="Peptidase_S8/S53_dom"/>
</dbReference>
<evidence type="ECO:0000256" key="8">
    <source>
        <dbReference type="ARBA" id="ARBA00022837"/>
    </source>
</evidence>
<keyword evidence="7 13" id="KW-0720">Serine protease</keyword>
<feature type="active site" description="Charge relay system" evidence="12 13">
    <location>
        <position position="87"/>
    </location>
</feature>
<keyword evidence="3 13" id="KW-0645">Protease</keyword>
<evidence type="ECO:0000256" key="10">
    <source>
        <dbReference type="ARBA" id="ARBA00023157"/>
    </source>
</evidence>
<evidence type="ECO:0000256" key="15">
    <source>
        <dbReference type="SAM" id="MobiDB-lite"/>
    </source>
</evidence>
<dbReference type="InParanoid" id="K1QDV2"/>
<gene>
    <name evidence="16" type="ORF">CGI_10003367</name>
</gene>